<feature type="compositionally biased region" description="Pro residues" evidence="2">
    <location>
        <begin position="255"/>
        <end position="331"/>
    </location>
</feature>
<keyword evidence="4" id="KW-1185">Reference proteome</keyword>
<evidence type="ECO:0008006" key="5">
    <source>
        <dbReference type="Google" id="ProtNLM"/>
    </source>
</evidence>
<gene>
    <name evidence="3" type="ORF">SAMN04489726_3447</name>
</gene>
<feature type="region of interest" description="Disordered" evidence="2">
    <location>
        <begin position="1"/>
        <end position="62"/>
    </location>
</feature>
<dbReference type="AlphaFoldDB" id="A0A1G9W7N5"/>
<dbReference type="STRING" id="211114.SAMN04489726_3447"/>
<reference evidence="3 4" key="1">
    <citation type="submission" date="2016-10" db="EMBL/GenBank/DDBJ databases">
        <authorList>
            <person name="de Groot N.N."/>
        </authorList>
    </citation>
    <scope>NUCLEOTIDE SEQUENCE [LARGE SCALE GENOMIC DNA]</scope>
    <source>
        <strain evidence="3 4">DSM 44149</strain>
    </source>
</reference>
<feature type="compositionally biased region" description="Basic and acidic residues" evidence="2">
    <location>
        <begin position="588"/>
        <end position="599"/>
    </location>
</feature>
<feature type="compositionally biased region" description="Low complexity" evidence="2">
    <location>
        <begin position="387"/>
        <end position="397"/>
    </location>
</feature>
<dbReference type="InterPro" id="IPR038332">
    <property type="entry name" value="PPE_sf"/>
</dbReference>
<feature type="compositionally biased region" description="Polar residues" evidence="2">
    <location>
        <begin position="427"/>
        <end position="436"/>
    </location>
</feature>
<accession>A0A1G9W7N5</accession>
<dbReference type="Proteomes" id="UP000183376">
    <property type="component" value="Chromosome I"/>
</dbReference>
<dbReference type="OrthoDB" id="3657226at2"/>
<evidence type="ECO:0000256" key="2">
    <source>
        <dbReference type="SAM" id="MobiDB-lite"/>
    </source>
</evidence>
<feature type="compositionally biased region" description="Gly residues" evidence="2">
    <location>
        <begin position="398"/>
        <end position="410"/>
    </location>
</feature>
<feature type="region of interest" description="Disordered" evidence="2">
    <location>
        <begin position="588"/>
        <end position="672"/>
    </location>
</feature>
<keyword evidence="1" id="KW-0175">Coiled coil</keyword>
<proteinExistence type="predicted"/>
<feature type="compositionally biased region" description="Basic and acidic residues" evidence="2">
    <location>
        <begin position="31"/>
        <end position="41"/>
    </location>
</feature>
<evidence type="ECO:0000313" key="3">
    <source>
        <dbReference type="EMBL" id="SDM80564.1"/>
    </source>
</evidence>
<name>A0A1G9W7N5_ALLAB</name>
<dbReference type="Gene3D" id="1.20.1260.20">
    <property type="entry name" value="PPE superfamily"/>
    <property type="match status" value="1"/>
</dbReference>
<dbReference type="RefSeq" id="WP_030430341.1">
    <property type="nucleotide sequence ID" value="NZ_JOEF01000012.1"/>
</dbReference>
<dbReference type="eggNOG" id="ENOG50341QC">
    <property type="taxonomic scope" value="Bacteria"/>
</dbReference>
<feature type="compositionally biased region" description="Basic and acidic residues" evidence="2">
    <location>
        <begin position="540"/>
        <end position="566"/>
    </location>
</feature>
<feature type="coiled-coil region" evidence="1">
    <location>
        <begin position="148"/>
        <end position="175"/>
    </location>
</feature>
<organism evidence="3 4">
    <name type="scientific">Allokutzneria albata</name>
    <name type="common">Kibdelosporangium albatum</name>
    <dbReference type="NCBI Taxonomy" id="211114"/>
    <lineage>
        <taxon>Bacteria</taxon>
        <taxon>Bacillati</taxon>
        <taxon>Actinomycetota</taxon>
        <taxon>Actinomycetes</taxon>
        <taxon>Pseudonocardiales</taxon>
        <taxon>Pseudonocardiaceae</taxon>
        <taxon>Allokutzneria</taxon>
    </lineage>
</organism>
<evidence type="ECO:0000256" key="1">
    <source>
        <dbReference type="SAM" id="Coils"/>
    </source>
</evidence>
<protein>
    <recommendedName>
        <fullName evidence="5">PPE family protein</fullName>
    </recommendedName>
</protein>
<evidence type="ECO:0000313" key="4">
    <source>
        <dbReference type="Proteomes" id="UP000183376"/>
    </source>
</evidence>
<feature type="compositionally biased region" description="Basic and acidic residues" evidence="2">
    <location>
        <begin position="653"/>
        <end position="672"/>
    </location>
</feature>
<feature type="region of interest" description="Disordered" evidence="2">
    <location>
        <begin position="255"/>
        <end position="576"/>
    </location>
</feature>
<sequence>MGDEYYGFDPRTINQTRRPGFIGPVASPDTYSDRLAREQAKQLKPGEQAPKPQPRATDPGQLSGMDIKAIQKIVMGEQPGNADLRAGLWTNVAENLQHTATQLRQQADKLNVEWESPAAKEAAFMKLGKDLAYLDAWHKAATENSSALKGLASVMRQYQKEMAQLYQEFEDKHGEASPSIGDHLSGMFLGTGTLEQKRAQAKQEVQDEYSVKARDLVRRMENEYSPYLGRLASAQSAILTPPNAVYNQQALGMPAPPLPPTMGGGPPAPGTAPGAPPAPKNAPTPPPPPVAPRNAPTPPPVVPTVPPPVAPPPVAPKAPPVPTGVAPPPLPDGLRTAGAPPAPGRLNAPTPGGLNAPTPGVINNPGAPPAINGRSLGVLGNNPSLNAGAAPTPAAFKGGAGAPPGLGGSTLGQNALGGQMTPPPAPQANQTKAPQQKQRKDTPGLGGGMQAPQQMTPPPSQGATERNRPGAPKQATQRNPDVADAFQAPPTNTSPSVLGDRKPSAPARRATPGKPDAQPLSGDSVPPVLANPHRGTAPKTHAEQMRARERGLRERKERRRELERQNSEFGAPPPPIAEAVFEGRMAAKDPVDARREKEASVPQSLLGTQPAVLDRRAAPPRSADQVAREIRKQVAESTEEAWAPQTAPGGPVVDKRTEQEYRAEPKPDVRAK</sequence>
<dbReference type="EMBL" id="LT629701">
    <property type="protein sequence ID" value="SDM80564.1"/>
    <property type="molecule type" value="Genomic_DNA"/>
</dbReference>